<dbReference type="AlphaFoldDB" id="A0A0M3HSN1"/>
<protein>
    <submittedName>
        <fullName evidence="2">Major sperm protein</fullName>
    </submittedName>
</protein>
<dbReference type="WBParaSite" id="ALUE_0000550201-mRNA-1">
    <property type="protein sequence ID" value="ALUE_0000550201-mRNA-1"/>
    <property type="gene ID" value="ALUE_0000550201"/>
</dbReference>
<keyword evidence="1" id="KW-1185">Reference proteome</keyword>
<sequence length="339" mass="38194">MIHPINIPADLLAPKSLSQTESLILKPSRPSVSYTKDGRRLVNGVLASPSAPKNLWSEFFVRSVAHLMRPKHAQEAVRCIRTPKSKSLEKLSSDDSTTVTLCRSHSHRNVGNTDSDSENKLSEEQPIFVEVRSVTTALTPCCSESPECREELLRFSFLGPKRDIKDTWRSGRKESVASIPEEWKESITITNDCPQSCRFELGKRHHSSTSLLTSPTRDAQCARLNVPLVTFDRCGLTVRLRVTNRSDAPLQFRAHIHSHVFRGDICEKLISTTREELNISPKQGKDLTVRVNLDVKIRDMLRDDDRNLVVIIYGDVLQPEIDDRAWQHAAILAKSASLI</sequence>
<accession>A0A0M3HSN1</accession>
<reference evidence="2" key="1">
    <citation type="submission" date="2017-02" db="UniProtKB">
        <authorList>
            <consortium name="WormBaseParasite"/>
        </authorList>
    </citation>
    <scope>IDENTIFICATION</scope>
</reference>
<proteinExistence type="predicted"/>
<name>A0A0M3HSN1_ASCLU</name>
<evidence type="ECO:0000313" key="2">
    <source>
        <dbReference type="WBParaSite" id="ALUE_0000550201-mRNA-1"/>
    </source>
</evidence>
<organism evidence="1 2">
    <name type="scientific">Ascaris lumbricoides</name>
    <name type="common">Giant roundworm</name>
    <dbReference type="NCBI Taxonomy" id="6252"/>
    <lineage>
        <taxon>Eukaryota</taxon>
        <taxon>Metazoa</taxon>
        <taxon>Ecdysozoa</taxon>
        <taxon>Nematoda</taxon>
        <taxon>Chromadorea</taxon>
        <taxon>Rhabditida</taxon>
        <taxon>Spirurina</taxon>
        <taxon>Ascaridomorpha</taxon>
        <taxon>Ascaridoidea</taxon>
        <taxon>Ascarididae</taxon>
        <taxon>Ascaris</taxon>
    </lineage>
</organism>
<evidence type="ECO:0000313" key="1">
    <source>
        <dbReference type="Proteomes" id="UP000036681"/>
    </source>
</evidence>
<dbReference type="Proteomes" id="UP000036681">
    <property type="component" value="Unplaced"/>
</dbReference>